<evidence type="ECO:0000256" key="2">
    <source>
        <dbReference type="ARBA" id="ARBA00023125"/>
    </source>
</evidence>
<dbReference type="SUPFAM" id="SSF48498">
    <property type="entry name" value="Tetracyclin repressor-like, C-terminal domain"/>
    <property type="match status" value="1"/>
</dbReference>
<dbReference type="InterPro" id="IPR001647">
    <property type="entry name" value="HTH_TetR"/>
</dbReference>
<dbReference type="SUPFAM" id="SSF46689">
    <property type="entry name" value="Homeodomain-like"/>
    <property type="match status" value="1"/>
</dbReference>
<evidence type="ECO:0000313" key="5">
    <source>
        <dbReference type="Proteomes" id="UP000218102"/>
    </source>
</evidence>
<evidence type="ECO:0000256" key="1">
    <source>
        <dbReference type="ARBA" id="ARBA00023015"/>
    </source>
</evidence>
<dbReference type="Gene3D" id="1.10.10.60">
    <property type="entry name" value="Homeodomain-like"/>
    <property type="match status" value="1"/>
</dbReference>
<dbReference type="AlphaFoldDB" id="A0A099MYR6"/>
<dbReference type="EMBL" id="NTME01000035">
    <property type="protein sequence ID" value="PBJ93013.1"/>
    <property type="molecule type" value="Genomic_DNA"/>
</dbReference>
<dbReference type="PANTHER" id="PTHR47506">
    <property type="entry name" value="TRANSCRIPTIONAL REGULATORY PROTEIN"/>
    <property type="match status" value="1"/>
</dbReference>
<name>A0A099MYR6_PSEDL</name>
<dbReference type="Gene3D" id="1.10.357.10">
    <property type="entry name" value="Tetracycline Repressor, domain 2"/>
    <property type="match status" value="1"/>
</dbReference>
<dbReference type="PANTHER" id="PTHR47506:SF7">
    <property type="entry name" value="TRANSCRIPTIONAL REGULATORY PROTEIN"/>
    <property type="match status" value="1"/>
</dbReference>
<comment type="caution">
    <text evidence="4">The sequence shown here is derived from an EMBL/GenBank/DDBJ whole genome shotgun (WGS) entry which is preliminary data.</text>
</comment>
<dbReference type="KEGG" id="ppj:RK21_02360"/>
<evidence type="ECO:0000256" key="3">
    <source>
        <dbReference type="ARBA" id="ARBA00023163"/>
    </source>
</evidence>
<keyword evidence="3" id="KW-0804">Transcription</keyword>
<reference evidence="4 5" key="1">
    <citation type="submission" date="2017-09" db="EMBL/GenBank/DDBJ databases">
        <authorList>
            <person name="Ehlers B."/>
            <person name="Leendertz F.H."/>
        </authorList>
    </citation>
    <scope>NUCLEOTIDE SEQUENCE [LARGE SCALE GENOMIC DNA]</scope>
    <source>
        <strain evidence="4 5">DJ-1</strain>
    </source>
</reference>
<dbReference type="GO" id="GO:0003677">
    <property type="term" value="F:DNA binding"/>
    <property type="evidence" value="ECO:0007669"/>
    <property type="project" value="UniProtKB-UniRule"/>
</dbReference>
<evidence type="ECO:0000313" key="4">
    <source>
        <dbReference type="EMBL" id="PBJ93013.1"/>
    </source>
</evidence>
<organism evidence="4 5">
    <name type="scientific">Pseudomonas plecoglossicida</name>
    <dbReference type="NCBI Taxonomy" id="70775"/>
    <lineage>
        <taxon>Bacteria</taxon>
        <taxon>Pseudomonadati</taxon>
        <taxon>Pseudomonadota</taxon>
        <taxon>Gammaproteobacteria</taxon>
        <taxon>Pseudomonadales</taxon>
        <taxon>Pseudomonadaceae</taxon>
        <taxon>Pseudomonas</taxon>
    </lineage>
</organism>
<dbReference type="InterPro" id="IPR036271">
    <property type="entry name" value="Tet_transcr_reg_TetR-rel_C_sf"/>
</dbReference>
<dbReference type="STRING" id="1215115.GCA_000688275_00026"/>
<accession>A0A099MYR6</accession>
<dbReference type="PROSITE" id="PS50977">
    <property type="entry name" value="HTH_TETR_2"/>
    <property type="match status" value="1"/>
</dbReference>
<dbReference type="InterPro" id="IPR009057">
    <property type="entry name" value="Homeodomain-like_sf"/>
</dbReference>
<protein>
    <submittedName>
        <fullName evidence="4">TetR/AcrR family transcriptional regulator</fullName>
    </submittedName>
</protein>
<dbReference type="Proteomes" id="UP000218102">
    <property type="component" value="Unassembled WGS sequence"/>
</dbReference>
<keyword evidence="2" id="KW-0238">DNA-binding</keyword>
<gene>
    <name evidence="4" type="ORF">CMV24_23870</name>
</gene>
<keyword evidence="1" id="KW-0805">Transcription regulation</keyword>
<dbReference type="RefSeq" id="WP_013972477.1">
    <property type="nucleotide sequence ID" value="NZ_CP010359.1"/>
</dbReference>
<dbReference type="Pfam" id="PF00440">
    <property type="entry name" value="TetR_N"/>
    <property type="match status" value="1"/>
</dbReference>
<sequence>MRYTNEHKQQTRERLLASSGALAKRGGFSSTGVAGLMKAIGLTGGAFYNHFPSKDDLFTEVVRQELCNSPLARLTNQGASRERLGRCLQQYLSLAHLHNAEGGCPLPPLGVEIARAEAPVRAVAEHWLLELHQAWSATLEDSELAWVLISQCVGALLVGRMLATESVQSQVLDASRHFVEKALHEAD</sequence>
<proteinExistence type="predicted"/>